<sequence>VIDAFPKDWRHVLKCYGYDHLVSFDLHEQTQLFLSGKEVLFSNADSKGIYKEIRDGEIVQPTAQKKYVEFFENDDLSWKEIYSLPYQVALDTKSREFQYKLLHRYLATNDFLNKIARRRPAWQISNGSSSLPTAASNDVIYHIMGMPLAEFDHGQPGSCEEALIITFMGPGSQRKFPSFAEALLIK</sequence>
<comment type="caution">
    <text evidence="1">The sequence shown here is derived from an EMBL/GenBank/DDBJ whole genome shotgun (WGS) entry which is preliminary data.</text>
</comment>
<feature type="non-terminal residue" evidence="1">
    <location>
        <position position="186"/>
    </location>
</feature>
<reference evidence="1 2" key="1">
    <citation type="submission" date="2022-05" db="EMBL/GenBank/DDBJ databases">
        <authorList>
            <consortium name="Genoscope - CEA"/>
            <person name="William W."/>
        </authorList>
    </citation>
    <scope>NUCLEOTIDE SEQUENCE [LARGE SCALE GENOMIC DNA]</scope>
</reference>
<feature type="non-terminal residue" evidence="1">
    <location>
        <position position="1"/>
    </location>
</feature>
<keyword evidence="2" id="KW-1185">Reference proteome</keyword>
<name>A0ABN8MT10_9CNID</name>
<organism evidence="1 2">
    <name type="scientific">Porites lobata</name>
    <dbReference type="NCBI Taxonomy" id="104759"/>
    <lineage>
        <taxon>Eukaryota</taxon>
        <taxon>Metazoa</taxon>
        <taxon>Cnidaria</taxon>
        <taxon>Anthozoa</taxon>
        <taxon>Hexacorallia</taxon>
        <taxon>Scleractinia</taxon>
        <taxon>Fungiina</taxon>
        <taxon>Poritidae</taxon>
        <taxon>Porites</taxon>
    </lineage>
</organism>
<dbReference type="Proteomes" id="UP001159405">
    <property type="component" value="Unassembled WGS sequence"/>
</dbReference>
<dbReference type="EMBL" id="CALNXK010000002">
    <property type="protein sequence ID" value="CAH3033408.1"/>
    <property type="molecule type" value="Genomic_DNA"/>
</dbReference>
<protein>
    <submittedName>
        <fullName evidence="1">Uncharacterized protein</fullName>
    </submittedName>
</protein>
<gene>
    <name evidence="1" type="ORF">PLOB_00016493</name>
</gene>
<evidence type="ECO:0000313" key="2">
    <source>
        <dbReference type="Proteomes" id="UP001159405"/>
    </source>
</evidence>
<evidence type="ECO:0000313" key="1">
    <source>
        <dbReference type="EMBL" id="CAH3033408.1"/>
    </source>
</evidence>
<proteinExistence type="predicted"/>
<accession>A0ABN8MT10</accession>